<keyword evidence="4" id="KW-0238">DNA-binding</keyword>
<gene>
    <name evidence="12" type="ORF">CQW23_30595</name>
</gene>
<dbReference type="GO" id="GO:0005634">
    <property type="term" value="C:nucleus"/>
    <property type="evidence" value="ECO:0007669"/>
    <property type="project" value="UniProtKB-SubCell"/>
</dbReference>
<feature type="region of interest" description="Disordered" evidence="8">
    <location>
        <begin position="1"/>
        <end position="22"/>
    </location>
</feature>
<evidence type="ECO:0000256" key="4">
    <source>
        <dbReference type="ARBA" id="ARBA00023125"/>
    </source>
</evidence>
<reference evidence="12 13" key="1">
    <citation type="journal article" date="2017" name="Genome Biol.">
        <title>New reference genome sequences of hot pepper reveal the massive evolution of plant disease-resistance genes by retroduplication.</title>
        <authorList>
            <person name="Kim S."/>
            <person name="Park J."/>
            <person name="Yeom S.I."/>
            <person name="Kim Y.M."/>
            <person name="Seo E."/>
            <person name="Kim K.T."/>
            <person name="Kim M.S."/>
            <person name="Lee J.M."/>
            <person name="Cheong K."/>
            <person name="Shin H.S."/>
            <person name="Kim S.B."/>
            <person name="Han K."/>
            <person name="Lee J."/>
            <person name="Park M."/>
            <person name="Lee H.A."/>
            <person name="Lee H.Y."/>
            <person name="Lee Y."/>
            <person name="Oh S."/>
            <person name="Lee J.H."/>
            <person name="Choi E."/>
            <person name="Choi E."/>
            <person name="Lee S.E."/>
            <person name="Jeon J."/>
            <person name="Kim H."/>
            <person name="Choi G."/>
            <person name="Song H."/>
            <person name="Lee J."/>
            <person name="Lee S.C."/>
            <person name="Kwon J.K."/>
            <person name="Lee H.Y."/>
            <person name="Koo N."/>
            <person name="Hong Y."/>
            <person name="Kim R.W."/>
            <person name="Kang W.H."/>
            <person name="Huh J.H."/>
            <person name="Kang B.C."/>
            <person name="Yang T.J."/>
            <person name="Lee Y.H."/>
            <person name="Bennetzen J.L."/>
            <person name="Choi D."/>
        </authorList>
    </citation>
    <scope>NUCLEOTIDE SEQUENCE [LARGE SCALE GENOMIC DNA]</scope>
    <source>
        <strain evidence="13">cv. PBC81</strain>
    </source>
</reference>
<dbReference type="PANTHER" id="PTHR31713">
    <property type="entry name" value="OS02G0177800 PROTEIN"/>
    <property type="match status" value="1"/>
</dbReference>
<keyword evidence="7" id="KW-0539">Nucleus</keyword>
<dbReference type="STRING" id="33114.A0A2G2VA15"/>
<protein>
    <recommendedName>
        <fullName evidence="14">Calmodulin-binding protein 60 A</fullName>
    </recommendedName>
</protein>
<keyword evidence="3" id="KW-0805">Transcription regulation</keyword>
<dbReference type="PANTHER" id="PTHR31713:SF46">
    <property type="entry name" value="CALMODULIN-BINDING PROTEIN 60 A-LIKE"/>
    <property type="match status" value="1"/>
</dbReference>
<name>A0A2G2VA15_CAPBA</name>
<feature type="domain" description="Calmodulin binding protein-like N-terminal" evidence="9">
    <location>
        <begin position="89"/>
        <end position="225"/>
    </location>
</feature>
<evidence type="ECO:0000256" key="3">
    <source>
        <dbReference type="ARBA" id="ARBA00023015"/>
    </source>
</evidence>
<dbReference type="GO" id="GO:0005516">
    <property type="term" value="F:calmodulin binding"/>
    <property type="evidence" value="ECO:0007669"/>
    <property type="project" value="InterPro"/>
</dbReference>
<accession>A0A2G2VA15</accession>
<feature type="domain" description="Calmodulin binding protein C-terminal" evidence="11">
    <location>
        <begin position="309"/>
        <end position="369"/>
    </location>
</feature>
<evidence type="ECO:0000259" key="11">
    <source>
        <dbReference type="Pfam" id="PF20452"/>
    </source>
</evidence>
<dbReference type="AlphaFoldDB" id="A0A2G2VA15"/>
<keyword evidence="13" id="KW-1185">Reference proteome</keyword>
<evidence type="ECO:0000256" key="7">
    <source>
        <dbReference type="ARBA" id="ARBA00023242"/>
    </source>
</evidence>
<dbReference type="Pfam" id="PF20451">
    <property type="entry name" value="Calmod_bind_M"/>
    <property type="match status" value="1"/>
</dbReference>
<evidence type="ECO:0000259" key="9">
    <source>
        <dbReference type="Pfam" id="PF07887"/>
    </source>
</evidence>
<comment type="caution">
    <text evidence="12">The sequence shown here is derived from an EMBL/GenBank/DDBJ whole genome shotgun (WGS) entry which is preliminary data.</text>
</comment>
<organism evidence="12 13">
    <name type="scientific">Capsicum baccatum</name>
    <name type="common">Peruvian pepper</name>
    <dbReference type="NCBI Taxonomy" id="33114"/>
    <lineage>
        <taxon>Eukaryota</taxon>
        <taxon>Viridiplantae</taxon>
        <taxon>Streptophyta</taxon>
        <taxon>Embryophyta</taxon>
        <taxon>Tracheophyta</taxon>
        <taxon>Spermatophyta</taxon>
        <taxon>Magnoliopsida</taxon>
        <taxon>eudicotyledons</taxon>
        <taxon>Gunneridae</taxon>
        <taxon>Pentapetalae</taxon>
        <taxon>asterids</taxon>
        <taxon>lamiids</taxon>
        <taxon>Solanales</taxon>
        <taxon>Solanaceae</taxon>
        <taxon>Solanoideae</taxon>
        <taxon>Capsiceae</taxon>
        <taxon>Capsicum</taxon>
    </lineage>
</organism>
<comment type="similarity">
    <text evidence="2">Belongs to the plant ACBP60 protein family.</text>
</comment>
<dbReference type="InterPro" id="IPR046829">
    <property type="entry name" value="Calmod_bind_C"/>
</dbReference>
<evidence type="ECO:0000256" key="1">
    <source>
        <dbReference type="ARBA" id="ARBA00004123"/>
    </source>
</evidence>
<dbReference type="EMBL" id="MLFT02000080">
    <property type="protein sequence ID" value="PHT29830.1"/>
    <property type="molecule type" value="Genomic_DNA"/>
</dbReference>
<evidence type="ECO:0000256" key="8">
    <source>
        <dbReference type="SAM" id="MobiDB-lite"/>
    </source>
</evidence>
<evidence type="ECO:0000256" key="6">
    <source>
        <dbReference type="ARBA" id="ARBA00023163"/>
    </source>
</evidence>
<feature type="compositionally biased region" description="Basic and acidic residues" evidence="8">
    <location>
        <begin position="9"/>
        <end position="19"/>
    </location>
</feature>
<proteinExistence type="inferred from homology"/>
<dbReference type="Proteomes" id="UP000224567">
    <property type="component" value="Unassembled WGS sequence"/>
</dbReference>
<dbReference type="Pfam" id="PF20452">
    <property type="entry name" value="Calmod_bind_C"/>
    <property type="match status" value="1"/>
</dbReference>
<evidence type="ECO:0008006" key="14">
    <source>
        <dbReference type="Google" id="ProtNLM"/>
    </source>
</evidence>
<dbReference type="InterPro" id="IPR046831">
    <property type="entry name" value="Calmodulin_bind_N"/>
</dbReference>
<comment type="subcellular location">
    <subcellularLocation>
        <location evidence="1">Nucleus</location>
    </subcellularLocation>
</comment>
<evidence type="ECO:0000313" key="13">
    <source>
        <dbReference type="Proteomes" id="UP000224567"/>
    </source>
</evidence>
<keyword evidence="5" id="KW-0010">Activator</keyword>
<dbReference type="Pfam" id="PF07887">
    <property type="entry name" value="Calmodulin_bind"/>
    <property type="match status" value="1"/>
</dbReference>
<evidence type="ECO:0000256" key="5">
    <source>
        <dbReference type="ARBA" id="ARBA00023159"/>
    </source>
</evidence>
<dbReference type="OrthoDB" id="1273577at2759"/>
<dbReference type="InterPro" id="IPR012416">
    <property type="entry name" value="CBP60"/>
</dbReference>
<feature type="domain" description="Calmodulin binding protein central" evidence="10">
    <location>
        <begin position="237"/>
        <end position="302"/>
    </location>
</feature>
<dbReference type="InterPro" id="IPR046830">
    <property type="entry name" value="Calmod_bind_M"/>
</dbReference>
<dbReference type="GO" id="GO:0043565">
    <property type="term" value="F:sequence-specific DNA binding"/>
    <property type="evidence" value="ECO:0007669"/>
    <property type="project" value="TreeGrafter"/>
</dbReference>
<dbReference type="GO" id="GO:0003700">
    <property type="term" value="F:DNA-binding transcription factor activity"/>
    <property type="evidence" value="ECO:0007669"/>
    <property type="project" value="TreeGrafter"/>
</dbReference>
<keyword evidence="6" id="KW-0804">Transcription</keyword>
<evidence type="ECO:0000259" key="10">
    <source>
        <dbReference type="Pfam" id="PF20451"/>
    </source>
</evidence>
<evidence type="ECO:0000256" key="2">
    <source>
        <dbReference type="ARBA" id="ARBA00007214"/>
    </source>
</evidence>
<dbReference type="GO" id="GO:0080142">
    <property type="term" value="P:regulation of salicylic acid biosynthetic process"/>
    <property type="evidence" value="ECO:0007669"/>
    <property type="project" value="TreeGrafter"/>
</dbReference>
<sequence length="631" mass="71519">MAQNIVFEEGNKSTNHTETRNSTISPFTRAIRDVVSLCKLRQIVIAFLLALFPFPVEDEFRFRLERILTARNRNSQKKIHPCESGCLLLKFSGEVAPVVFTGECIFPKGTKLELADAFTGQKVRHGPPASAQVEIFLLNGDESWTIKELNSHIMMQKRGGKSGRCKNPYLRLEGGVVSVNEIKFKHTPKHMKKLKVVRLGARIVDQPVEIKVIEAVTGPFTVKDKRLKSKKRYPPSPTDDVWRLDQIYRSGAFHDRLTENGIRTVEDFLIELQNNSKRLRHIIGESMSRNSWNTVTNHAKTCNLDGRKYLYCHLETEQNFSVVFNAAGQVISLDSGCGLHHFTVLSESQKAYAHKLVEIAFANWVNVRKFDNDVLLMDHLSSSKFSPSSCHTVDDFQQPDQRQFTSMSNFVQRTAESNRCVISAECSTSYAVVGQHAESDWISLDIPVPGHPITPNQITSANSDSAYWEKIMQLLSSDELQFEDFPFREPDQANYSAAETSATRFHDEAMDLSQNQLTHLMNSENVQSIIMEDGTNADQWRQSKKVSLVPVASMCKGKSKKSWAKISSIIKWFLLRSIRVRSSKCALLLEEPTSTLWHAYISQATFSLRPLAQSHLALVEIDEQPSQFYTV</sequence>
<reference evidence="13" key="2">
    <citation type="journal article" date="2017" name="J. Anim. Genet.">
        <title>Multiple reference genome sequences of hot pepper reveal the massive evolution of plant disease resistance genes by retroduplication.</title>
        <authorList>
            <person name="Kim S."/>
            <person name="Park J."/>
            <person name="Yeom S.-I."/>
            <person name="Kim Y.-M."/>
            <person name="Seo E."/>
            <person name="Kim K.-T."/>
            <person name="Kim M.-S."/>
            <person name="Lee J.M."/>
            <person name="Cheong K."/>
            <person name="Shin H.-S."/>
            <person name="Kim S.-B."/>
            <person name="Han K."/>
            <person name="Lee J."/>
            <person name="Park M."/>
            <person name="Lee H.-A."/>
            <person name="Lee H.-Y."/>
            <person name="Lee Y."/>
            <person name="Oh S."/>
            <person name="Lee J.H."/>
            <person name="Choi E."/>
            <person name="Choi E."/>
            <person name="Lee S.E."/>
            <person name="Jeon J."/>
            <person name="Kim H."/>
            <person name="Choi G."/>
            <person name="Song H."/>
            <person name="Lee J."/>
            <person name="Lee S.-C."/>
            <person name="Kwon J.-K."/>
            <person name="Lee H.-Y."/>
            <person name="Koo N."/>
            <person name="Hong Y."/>
            <person name="Kim R.W."/>
            <person name="Kang W.-H."/>
            <person name="Huh J.H."/>
            <person name="Kang B.-C."/>
            <person name="Yang T.-J."/>
            <person name="Lee Y.-H."/>
            <person name="Bennetzen J.L."/>
            <person name="Choi D."/>
        </authorList>
    </citation>
    <scope>NUCLEOTIDE SEQUENCE [LARGE SCALE GENOMIC DNA]</scope>
    <source>
        <strain evidence="13">cv. PBC81</strain>
    </source>
</reference>
<evidence type="ECO:0000313" key="12">
    <source>
        <dbReference type="EMBL" id="PHT29830.1"/>
    </source>
</evidence>